<evidence type="ECO:0000256" key="1">
    <source>
        <dbReference type="SAM" id="SignalP"/>
    </source>
</evidence>
<protein>
    <submittedName>
        <fullName evidence="2">Uncharacterized protein</fullName>
    </submittedName>
</protein>
<keyword evidence="1" id="KW-0732">Signal</keyword>
<accession>F8NRM5</accession>
<dbReference type="RefSeq" id="XP_007316464.1">
    <property type="nucleotide sequence ID" value="XM_007316402.1"/>
</dbReference>
<sequence length="105" mass="12073">MFGKATFIYFVALFLGYMTLLASSSPVPFVLPKQDISASYQHDGIIAREPELPIFVKRERYSVPNYAYESAQIDTEESREVKAEDLDNVPREEDLEERICRFGCI</sequence>
<reference evidence="2" key="1">
    <citation type="submission" date="2011-04" db="EMBL/GenBank/DDBJ databases">
        <title>Evolution of plant cell wall degrading machinery underlies the functional diversity of forest fungi.</title>
        <authorList>
            <consortium name="US DOE Joint Genome Institute (JGI-PGF)"/>
            <person name="Eastwood D.C."/>
            <person name="Floudas D."/>
            <person name="Binder M."/>
            <person name="Majcherczyk A."/>
            <person name="Schneider P."/>
            <person name="Aerts A."/>
            <person name="Asiegbu F.O."/>
            <person name="Baker S.E."/>
            <person name="Barry K."/>
            <person name="Bendiksby M."/>
            <person name="Blumentritt M."/>
            <person name="Coutinho P.M."/>
            <person name="Cullen D."/>
            <person name="Cullen D."/>
            <person name="Gathman A."/>
            <person name="Goodell B."/>
            <person name="Henrissat B."/>
            <person name="Ihrmark K."/>
            <person name="Kauserud H."/>
            <person name="Kohler A."/>
            <person name="LaButti K."/>
            <person name="Lapidus A."/>
            <person name="Lavin J.L."/>
            <person name="Lee Y.-H."/>
            <person name="Lindquist E."/>
            <person name="Lilly W."/>
            <person name="Lucas S."/>
            <person name="Morin E."/>
            <person name="Murat C."/>
            <person name="Oguiza J.A."/>
            <person name="Park J."/>
            <person name="Pisabarro A.G."/>
            <person name="Riley R."/>
            <person name="Rosling A."/>
            <person name="Salamov A."/>
            <person name="Schmidt O."/>
            <person name="Schmutz J."/>
            <person name="Skrede I."/>
            <person name="Stenlid J."/>
            <person name="Wiebenga A."/>
            <person name="Xie X."/>
            <person name="Kues U."/>
            <person name="Hibbett D.S."/>
            <person name="Hoffmeister D."/>
            <person name="Hogberg N."/>
            <person name="Martin F."/>
            <person name="Grigoriev I.V."/>
            <person name="Watkinson S.C."/>
        </authorList>
    </citation>
    <scope>NUCLEOTIDE SEQUENCE</scope>
    <source>
        <strain evidence="2">S7.9</strain>
    </source>
</reference>
<evidence type="ECO:0000313" key="2">
    <source>
        <dbReference type="EMBL" id="EGO26291.1"/>
    </source>
</evidence>
<dbReference type="HOGENOM" id="CLU_2374094_0_0_1"/>
<name>F8NRM5_SERL9</name>
<dbReference type="Proteomes" id="UP000008064">
    <property type="component" value="Unassembled WGS sequence"/>
</dbReference>
<dbReference type="AlphaFoldDB" id="F8NRM5"/>
<organism>
    <name type="scientific">Serpula lacrymans var. lacrymans (strain S7.9)</name>
    <name type="common">Dry rot fungus</name>
    <dbReference type="NCBI Taxonomy" id="578457"/>
    <lineage>
        <taxon>Eukaryota</taxon>
        <taxon>Fungi</taxon>
        <taxon>Dikarya</taxon>
        <taxon>Basidiomycota</taxon>
        <taxon>Agaricomycotina</taxon>
        <taxon>Agaricomycetes</taxon>
        <taxon>Agaricomycetidae</taxon>
        <taxon>Boletales</taxon>
        <taxon>Coniophorineae</taxon>
        <taxon>Serpulaceae</taxon>
        <taxon>Serpula</taxon>
    </lineage>
</organism>
<feature type="signal peptide" evidence="1">
    <location>
        <begin position="1"/>
        <end position="24"/>
    </location>
</feature>
<dbReference type="EMBL" id="GL945432">
    <property type="protein sequence ID" value="EGO26291.1"/>
    <property type="molecule type" value="Genomic_DNA"/>
</dbReference>
<feature type="chain" id="PRO_5003376325" evidence="1">
    <location>
        <begin position="25"/>
        <end position="105"/>
    </location>
</feature>
<dbReference type="OrthoDB" id="2630739at2759"/>
<gene>
    <name evidence="2" type="ORF">SERLADRAFT_463186</name>
</gene>
<dbReference type="KEGG" id="sla:SERLADRAFT_463186"/>
<dbReference type="GeneID" id="18818510"/>
<proteinExistence type="predicted"/>